<sequence>MNPLRLLRTVLWGFFGLRKGQEHQRDLENLRPVPLILTGVAVAAGLVACLVLAANWAVSNASAAAGAVPAMTIA</sequence>
<evidence type="ECO:0000313" key="2">
    <source>
        <dbReference type="EMBL" id="QRQ95612.1"/>
    </source>
</evidence>
<reference evidence="3" key="1">
    <citation type="submission" date="2018-01" db="EMBL/GenBank/DDBJ databases">
        <authorList>
            <person name="Clerissi C."/>
        </authorList>
    </citation>
    <scope>NUCLEOTIDE SEQUENCE</scope>
    <source>
        <strain evidence="3">Cupriavidus oxalaticus LMG 2235</strain>
    </source>
</reference>
<dbReference type="RefSeq" id="WP_063241825.1">
    <property type="nucleotide sequence ID" value="NZ_CP069810.1"/>
</dbReference>
<dbReference type="Proteomes" id="UP000256862">
    <property type="component" value="Chromosome CO2235"/>
</dbReference>
<keyword evidence="1" id="KW-0472">Membrane</keyword>
<protein>
    <submittedName>
        <fullName evidence="2">DUF2970 domain-containing protein</fullName>
    </submittedName>
    <submittedName>
        <fullName evidence="3">Three-component membrane-bound alcohol deshydrogenase, subunit III (AdhS)</fullName>
    </submittedName>
</protein>
<gene>
    <name evidence="3" type="ORF">CO2235_120051</name>
    <name evidence="2" type="ORF">JTE92_19445</name>
</gene>
<dbReference type="OrthoDB" id="8657357at2"/>
<dbReference type="GeneID" id="303491732"/>
<evidence type="ECO:0000256" key="1">
    <source>
        <dbReference type="SAM" id="Phobius"/>
    </source>
</evidence>
<dbReference type="InterPro" id="IPR021344">
    <property type="entry name" value="DUF2970"/>
</dbReference>
<dbReference type="Pfam" id="PF11174">
    <property type="entry name" value="DUF2970"/>
    <property type="match status" value="1"/>
</dbReference>
<dbReference type="EMBL" id="OGUS01000112">
    <property type="protein sequence ID" value="SPC12161.1"/>
    <property type="molecule type" value="Genomic_DNA"/>
</dbReference>
<dbReference type="AlphaFoldDB" id="A0A375FXC6"/>
<keyword evidence="4" id="KW-1185">Reference proteome</keyword>
<organism evidence="3">
    <name type="scientific">Cupriavidus oxalaticus</name>
    <dbReference type="NCBI Taxonomy" id="96344"/>
    <lineage>
        <taxon>Bacteria</taxon>
        <taxon>Pseudomonadati</taxon>
        <taxon>Pseudomonadota</taxon>
        <taxon>Betaproteobacteria</taxon>
        <taxon>Burkholderiales</taxon>
        <taxon>Burkholderiaceae</taxon>
        <taxon>Cupriavidus</taxon>
    </lineage>
</organism>
<keyword evidence="1" id="KW-1133">Transmembrane helix</keyword>
<proteinExistence type="predicted"/>
<evidence type="ECO:0000313" key="3">
    <source>
        <dbReference type="EMBL" id="SPC12161.1"/>
    </source>
</evidence>
<dbReference type="Proteomes" id="UP000623307">
    <property type="component" value="Chromosome 2"/>
</dbReference>
<name>A0A375FXC6_9BURK</name>
<reference evidence="2 4" key="2">
    <citation type="submission" date="2021-02" db="EMBL/GenBank/DDBJ databases">
        <title>Complete Genome Sequence of Cupriavidus oxalaticus Strain Ox1, a Soil Oxalate-Degrading Species.</title>
        <authorList>
            <person name="Palmieri F."/>
            <person name="Udriet P."/>
            <person name="Deuasquier M."/>
            <person name="Beaudoing E."/>
            <person name="Johnson S.L."/>
            <person name="Davenport K.W."/>
            <person name="Chain P.S."/>
            <person name="Bindschedler S."/>
            <person name="Junier P."/>
        </authorList>
    </citation>
    <scope>NUCLEOTIDE SEQUENCE [LARGE SCALE GENOMIC DNA]</scope>
    <source>
        <strain evidence="2 4">Ox1</strain>
    </source>
</reference>
<feature type="transmembrane region" description="Helical" evidence="1">
    <location>
        <begin position="36"/>
        <end position="58"/>
    </location>
</feature>
<evidence type="ECO:0000313" key="4">
    <source>
        <dbReference type="Proteomes" id="UP000623307"/>
    </source>
</evidence>
<keyword evidence="1" id="KW-0812">Transmembrane</keyword>
<accession>A0A375FXC6</accession>
<dbReference type="EMBL" id="CP069812">
    <property type="protein sequence ID" value="QRQ95612.1"/>
    <property type="molecule type" value="Genomic_DNA"/>
</dbReference>